<dbReference type="AlphaFoldDB" id="A0A2P2NPD2"/>
<proteinExistence type="predicted"/>
<organism evidence="1">
    <name type="scientific">Rhizophora mucronata</name>
    <name type="common">Asiatic mangrove</name>
    <dbReference type="NCBI Taxonomy" id="61149"/>
    <lineage>
        <taxon>Eukaryota</taxon>
        <taxon>Viridiplantae</taxon>
        <taxon>Streptophyta</taxon>
        <taxon>Embryophyta</taxon>
        <taxon>Tracheophyta</taxon>
        <taxon>Spermatophyta</taxon>
        <taxon>Magnoliopsida</taxon>
        <taxon>eudicotyledons</taxon>
        <taxon>Gunneridae</taxon>
        <taxon>Pentapetalae</taxon>
        <taxon>rosids</taxon>
        <taxon>fabids</taxon>
        <taxon>Malpighiales</taxon>
        <taxon>Rhizophoraceae</taxon>
        <taxon>Rhizophora</taxon>
    </lineage>
</organism>
<dbReference type="EMBL" id="GGEC01063863">
    <property type="protein sequence ID" value="MBX44347.1"/>
    <property type="molecule type" value="Transcribed_RNA"/>
</dbReference>
<accession>A0A2P2NPD2</accession>
<protein>
    <submittedName>
        <fullName evidence="1">Uncharacterized protein</fullName>
    </submittedName>
</protein>
<reference evidence="1" key="1">
    <citation type="submission" date="2018-02" db="EMBL/GenBank/DDBJ databases">
        <title>Rhizophora mucronata_Transcriptome.</title>
        <authorList>
            <person name="Meera S.P."/>
            <person name="Sreeshan A."/>
            <person name="Augustine A."/>
        </authorList>
    </citation>
    <scope>NUCLEOTIDE SEQUENCE</scope>
    <source>
        <tissue evidence="1">Leaf</tissue>
    </source>
</reference>
<name>A0A2P2NPD2_RHIMU</name>
<evidence type="ECO:0000313" key="1">
    <source>
        <dbReference type="EMBL" id="MBX44347.1"/>
    </source>
</evidence>
<sequence>MEHCVDPRYVCVHACVCVCACAYLSVRFFPCQG</sequence>